<evidence type="ECO:0000259" key="6">
    <source>
        <dbReference type="Pfam" id="PF02085"/>
    </source>
</evidence>
<accession>S6AF05</accession>
<dbReference type="InterPro" id="IPR036280">
    <property type="entry name" value="Multihaem_cyt_sf"/>
</dbReference>
<keyword evidence="4" id="KW-0249">Electron transport</keyword>
<dbReference type="Proteomes" id="UP000015503">
    <property type="component" value="Chromosome"/>
</dbReference>
<proteinExistence type="predicted"/>
<dbReference type="GO" id="GO:0046872">
    <property type="term" value="F:metal ion binding"/>
    <property type="evidence" value="ECO:0007669"/>
    <property type="project" value="UniProtKB-KW"/>
</dbReference>
<reference evidence="7 8" key="1">
    <citation type="journal article" date="2013" name="Genome Announc.">
        <title>Complete Genome Sequence of the Carbazole Degrader Pseudomonas resinovorans Strain CA10 (NBRC 106553).</title>
        <authorList>
            <person name="Shintani M."/>
            <person name="Hosoyama A."/>
            <person name="Ohji S."/>
            <person name="Tsuchikane K."/>
            <person name="Takarada H."/>
            <person name="Yamazoe A."/>
            <person name="Fujita N."/>
            <person name="Nojiri H."/>
        </authorList>
    </citation>
    <scope>NUCLEOTIDE SEQUENCE [LARGE SCALE GENOMIC DNA]</scope>
    <source>
        <strain evidence="7 8">NBRC 106553</strain>
    </source>
</reference>
<dbReference type="HOGENOM" id="CLU_157168_0_0_6"/>
<dbReference type="GO" id="GO:0020037">
    <property type="term" value="F:heme binding"/>
    <property type="evidence" value="ECO:0007669"/>
    <property type="project" value="InterPro"/>
</dbReference>
<dbReference type="OrthoDB" id="7871236at2"/>
<dbReference type="InterPro" id="IPR020942">
    <property type="entry name" value="Cyt_c_III_dom"/>
</dbReference>
<dbReference type="CDD" id="cd08168">
    <property type="entry name" value="Cytochrom_C3"/>
    <property type="match status" value="1"/>
</dbReference>
<evidence type="ECO:0000256" key="5">
    <source>
        <dbReference type="ARBA" id="ARBA00023004"/>
    </source>
</evidence>
<evidence type="ECO:0000256" key="1">
    <source>
        <dbReference type="ARBA" id="ARBA00022448"/>
    </source>
</evidence>
<evidence type="ECO:0000313" key="7">
    <source>
        <dbReference type="EMBL" id="BAN48412.1"/>
    </source>
</evidence>
<dbReference type="STRING" id="1245471.PCA10_26800"/>
<keyword evidence="3" id="KW-0479">Metal-binding</keyword>
<keyword evidence="2" id="KW-0349">Heme</keyword>
<dbReference type="PATRIC" id="fig|1245471.3.peg.2714"/>
<dbReference type="Pfam" id="PF02085">
    <property type="entry name" value="Cytochrom_CIII"/>
    <property type="match status" value="1"/>
</dbReference>
<protein>
    <recommendedName>
        <fullName evidence="6">Class III cytochrome C domain-containing protein</fullName>
    </recommendedName>
</protein>
<name>S6AF05_METRE</name>
<keyword evidence="1" id="KW-0813">Transport</keyword>
<sequence length="128" mass="14304">MKRLYLLAAVLLVALLAYGLVKGHAELVRERPLLPLNFDHGLHGKVNCITCHHDYADRSPAAPSGDRTCLFCHKKTPHLALRMERDFHELCRGCHLQKLQALHSAGPVQSCRQCHTPPVLTLPTSNKD</sequence>
<evidence type="ECO:0000256" key="4">
    <source>
        <dbReference type="ARBA" id="ARBA00022982"/>
    </source>
</evidence>
<dbReference type="EMBL" id="AP013068">
    <property type="protein sequence ID" value="BAN48412.1"/>
    <property type="molecule type" value="Genomic_DNA"/>
</dbReference>
<dbReference type="Gene3D" id="3.90.10.10">
    <property type="entry name" value="Cytochrome C3"/>
    <property type="match status" value="1"/>
</dbReference>
<dbReference type="KEGG" id="pre:PCA10_26800"/>
<gene>
    <name evidence="7" type="ORF">PCA10_26800</name>
</gene>
<dbReference type="AlphaFoldDB" id="S6AF05"/>
<dbReference type="eggNOG" id="ENOG503197X">
    <property type="taxonomic scope" value="Bacteria"/>
</dbReference>
<keyword evidence="5" id="KW-0408">Iron</keyword>
<evidence type="ECO:0000256" key="2">
    <source>
        <dbReference type="ARBA" id="ARBA00022617"/>
    </source>
</evidence>
<evidence type="ECO:0000313" key="8">
    <source>
        <dbReference type="Proteomes" id="UP000015503"/>
    </source>
</evidence>
<organism evidence="7 8">
    <name type="scientific">Metapseudomonas resinovorans NBRC 106553</name>
    <dbReference type="NCBI Taxonomy" id="1245471"/>
    <lineage>
        <taxon>Bacteria</taxon>
        <taxon>Pseudomonadati</taxon>
        <taxon>Pseudomonadota</taxon>
        <taxon>Gammaproteobacteria</taxon>
        <taxon>Pseudomonadales</taxon>
        <taxon>Pseudomonadaceae</taxon>
        <taxon>Metapseudomonas</taxon>
    </lineage>
</organism>
<feature type="domain" description="Class III cytochrome C" evidence="6">
    <location>
        <begin position="35"/>
        <end position="115"/>
    </location>
</feature>
<evidence type="ECO:0000256" key="3">
    <source>
        <dbReference type="ARBA" id="ARBA00022723"/>
    </source>
</evidence>
<keyword evidence="8" id="KW-1185">Reference proteome</keyword>
<dbReference type="GO" id="GO:0009055">
    <property type="term" value="F:electron transfer activity"/>
    <property type="evidence" value="ECO:0007669"/>
    <property type="project" value="InterPro"/>
</dbReference>
<dbReference type="SUPFAM" id="SSF48695">
    <property type="entry name" value="Multiheme cytochromes"/>
    <property type="match status" value="1"/>
</dbReference>
<dbReference type="RefSeq" id="WP_016492606.1">
    <property type="nucleotide sequence ID" value="NC_021499.1"/>
</dbReference>